<protein>
    <recommendedName>
        <fullName evidence="4">Transmembrane protein</fullName>
    </recommendedName>
</protein>
<evidence type="ECO:0000256" key="1">
    <source>
        <dbReference type="SAM" id="Phobius"/>
    </source>
</evidence>
<comment type="caution">
    <text evidence="2">The sequence shown here is derived from an EMBL/GenBank/DDBJ whole genome shotgun (WGS) entry which is preliminary data.</text>
</comment>
<evidence type="ECO:0000313" key="2">
    <source>
        <dbReference type="EMBL" id="EGV51518.1"/>
    </source>
</evidence>
<keyword evidence="3" id="KW-1185">Reference proteome</keyword>
<keyword evidence="1" id="KW-0812">Transmembrane</keyword>
<dbReference type="PATRIC" id="fig|1048808.3.peg.1465"/>
<dbReference type="AlphaFoldDB" id="G2DCY8"/>
<reference evidence="2" key="1">
    <citation type="journal article" date="2011" name="ISME J.">
        <title>The endosymbionts of the deep-sea tubeworms Riftia pachyptila and Tevnia jerichonana share an identical physiology as revealed by proteogenomic analyses.</title>
        <authorList>
            <person name="Gardebrecht A."/>
            <person name="Markert S."/>
            <person name="Felbeck H."/>
            <person name="Thuermer A."/>
            <person name="Albrecht D."/>
            <person name="Wollherr A."/>
            <person name="Kabisch J."/>
            <person name="Lehmann R."/>
            <person name="Daniel R."/>
            <person name="Liesegang H."/>
            <person name="Hecker M."/>
            <person name="Sievert S.M."/>
            <person name="Schweder T."/>
        </authorList>
    </citation>
    <scope>NUCLEOTIDE SEQUENCE [LARGE SCALE GENOMIC DNA]</scope>
</reference>
<evidence type="ECO:0000313" key="3">
    <source>
        <dbReference type="Proteomes" id="UP000004491"/>
    </source>
</evidence>
<name>G2DCY8_9GAMM</name>
<keyword evidence="1" id="KW-1133">Transmembrane helix</keyword>
<gene>
    <name evidence="2" type="ORF">Rifp1Sym_bg00110</name>
</gene>
<proteinExistence type="predicted"/>
<dbReference type="Proteomes" id="UP000004491">
    <property type="component" value="Unassembled WGS sequence"/>
</dbReference>
<accession>G2DCY8</accession>
<dbReference type="EMBL" id="AFOC01000034">
    <property type="protein sequence ID" value="EGV51518.1"/>
    <property type="molecule type" value="Genomic_DNA"/>
</dbReference>
<keyword evidence="1" id="KW-0472">Membrane</keyword>
<sequence length="75" mass="7910">MVQFSLGFRGGPSSAFLEVLDGEPIPTFHSGYVAVAFDLSDVLFVSASTGLFLGAALLVRLVVLCLFVWCGDALV</sequence>
<organism evidence="2 3">
    <name type="scientific">endosymbiont of Riftia pachyptila</name>
    <name type="common">vent Ph05</name>
    <dbReference type="NCBI Taxonomy" id="1048808"/>
    <lineage>
        <taxon>Bacteria</taxon>
        <taxon>Pseudomonadati</taxon>
        <taxon>Pseudomonadota</taxon>
        <taxon>Gammaproteobacteria</taxon>
        <taxon>sulfur-oxidizing symbionts</taxon>
    </lineage>
</organism>
<evidence type="ECO:0008006" key="4">
    <source>
        <dbReference type="Google" id="ProtNLM"/>
    </source>
</evidence>
<feature type="transmembrane region" description="Helical" evidence="1">
    <location>
        <begin position="42"/>
        <end position="69"/>
    </location>
</feature>